<evidence type="ECO:0000313" key="2">
    <source>
        <dbReference type="Proteomes" id="UP000030686"/>
    </source>
</evidence>
<organism evidence="1 2">
    <name type="scientific">Penicillium roqueforti (strain FM164)</name>
    <dbReference type="NCBI Taxonomy" id="1365484"/>
    <lineage>
        <taxon>Eukaryota</taxon>
        <taxon>Fungi</taxon>
        <taxon>Dikarya</taxon>
        <taxon>Ascomycota</taxon>
        <taxon>Pezizomycotina</taxon>
        <taxon>Eurotiomycetes</taxon>
        <taxon>Eurotiomycetidae</taxon>
        <taxon>Eurotiales</taxon>
        <taxon>Aspergillaceae</taxon>
        <taxon>Penicillium</taxon>
    </lineage>
</organism>
<gene>
    <name evidence="1" type="ORF">PROQFM164_S02g001418</name>
</gene>
<sequence>MLLRVLQHSTRSSTCNYARTTTHWPTINGESELQSLHNVIELFDPKESVLAVLNEPETLDARFLAPGPRERLSRSQLTQPVTVTSASDSRATDRGSACSMQIEGEASHISLRTRCFVNSLFWGWGKALMLGNFPVYIYEPGLVRFQLVTISSISW</sequence>
<accession>W6Q3V6</accession>
<evidence type="ECO:0000313" key="1">
    <source>
        <dbReference type="EMBL" id="CDM31268.1"/>
    </source>
</evidence>
<keyword evidence="2" id="KW-1185">Reference proteome</keyword>
<name>W6Q3V6_PENRF</name>
<dbReference type="EMBL" id="HG792016">
    <property type="protein sequence ID" value="CDM31268.1"/>
    <property type="molecule type" value="Genomic_DNA"/>
</dbReference>
<reference evidence="1" key="1">
    <citation type="journal article" date="2014" name="Nat. Commun.">
        <title>Multiple recent horizontal transfers of a large genomic region in cheese making fungi.</title>
        <authorList>
            <person name="Cheeseman K."/>
            <person name="Ropars J."/>
            <person name="Renault P."/>
            <person name="Dupont J."/>
            <person name="Gouzy J."/>
            <person name="Branca A."/>
            <person name="Abraham A.L."/>
            <person name="Ceppi M."/>
            <person name="Conseiller E."/>
            <person name="Debuchy R."/>
            <person name="Malagnac F."/>
            <person name="Goarin A."/>
            <person name="Silar P."/>
            <person name="Lacoste S."/>
            <person name="Sallet E."/>
            <person name="Bensimon A."/>
            <person name="Giraud T."/>
            <person name="Brygoo Y."/>
        </authorList>
    </citation>
    <scope>NUCLEOTIDE SEQUENCE [LARGE SCALE GENOMIC DNA]</scope>
    <source>
        <strain evidence="1">FM164</strain>
    </source>
</reference>
<protein>
    <submittedName>
        <fullName evidence="1">Genomic scaffold, ProqFM164S02</fullName>
    </submittedName>
</protein>
<dbReference type="Proteomes" id="UP000030686">
    <property type="component" value="Unassembled WGS sequence"/>
</dbReference>
<dbReference type="AlphaFoldDB" id="W6Q3V6"/>
<proteinExistence type="predicted"/>